<organism evidence="2 3">
    <name type="scientific">Mucilaginibacter segetis</name>
    <dbReference type="NCBI Taxonomy" id="2793071"/>
    <lineage>
        <taxon>Bacteria</taxon>
        <taxon>Pseudomonadati</taxon>
        <taxon>Bacteroidota</taxon>
        <taxon>Sphingobacteriia</taxon>
        <taxon>Sphingobacteriales</taxon>
        <taxon>Sphingobacteriaceae</taxon>
        <taxon>Mucilaginibacter</taxon>
    </lineage>
</organism>
<dbReference type="Proteomes" id="UP000613193">
    <property type="component" value="Unassembled WGS sequence"/>
</dbReference>
<keyword evidence="3" id="KW-1185">Reference proteome</keyword>
<evidence type="ECO:0000256" key="1">
    <source>
        <dbReference type="SAM" id="Phobius"/>
    </source>
</evidence>
<accession>A0A934UMJ5</accession>
<comment type="caution">
    <text evidence="2">The sequence shown here is derived from an EMBL/GenBank/DDBJ whole genome shotgun (WGS) entry which is preliminary data.</text>
</comment>
<keyword evidence="1" id="KW-0812">Transmembrane</keyword>
<proteinExistence type="predicted"/>
<reference evidence="2" key="1">
    <citation type="submission" date="2020-12" db="EMBL/GenBank/DDBJ databases">
        <title>Bacterial novel species Mucilaginibacter sp. SD-g isolated from soil.</title>
        <authorList>
            <person name="Jung H.-Y."/>
        </authorList>
    </citation>
    <scope>NUCLEOTIDE SEQUENCE</scope>
    <source>
        <strain evidence="2">SD-g</strain>
    </source>
</reference>
<gene>
    <name evidence="2" type="ORF">I5M19_06520</name>
</gene>
<keyword evidence="1" id="KW-1133">Transmembrane helix</keyword>
<keyword evidence="1" id="KW-0472">Membrane</keyword>
<name>A0A934UMJ5_9SPHI</name>
<evidence type="ECO:0000313" key="2">
    <source>
        <dbReference type="EMBL" id="MBK0378952.1"/>
    </source>
</evidence>
<sequence length="65" mass="7512">MGIVQIQYIFTYYKYKKSDVINILYESANPENCMIDDGEDPGYMYFLCLFPGLLILFIGIGMLVI</sequence>
<feature type="transmembrane region" description="Helical" evidence="1">
    <location>
        <begin position="43"/>
        <end position="64"/>
    </location>
</feature>
<dbReference type="RefSeq" id="WP_200065398.1">
    <property type="nucleotide sequence ID" value="NZ_JAEHFW010000001.1"/>
</dbReference>
<protein>
    <submittedName>
        <fullName evidence="2">Uncharacterized protein</fullName>
    </submittedName>
</protein>
<evidence type="ECO:0000313" key="3">
    <source>
        <dbReference type="Proteomes" id="UP000613193"/>
    </source>
</evidence>
<dbReference type="AlphaFoldDB" id="A0A934UMJ5"/>
<dbReference type="EMBL" id="JAEHFW010000001">
    <property type="protein sequence ID" value="MBK0378952.1"/>
    <property type="molecule type" value="Genomic_DNA"/>
</dbReference>